<keyword evidence="7" id="KW-1185">Reference proteome</keyword>
<dbReference type="GO" id="GO:0016491">
    <property type="term" value="F:oxidoreductase activity"/>
    <property type="evidence" value="ECO:0007669"/>
    <property type="project" value="UniProtKB-KW"/>
</dbReference>
<keyword evidence="2" id="KW-0288">FMN</keyword>
<dbReference type="InterPro" id="IPR029039">
    <property type="entry name" value="Flavoprotein-like_sf"/>
</dbReference>
<feature type="domain" description="NADPH-dependent FMN reductase-like" evidence="5">
    <location>
        <begin position="10"/>
        <end position="160"/>
    </location>
</feature>
<evidence type="ECO:0000256" key="4">
    <source>
        <dbReference type="SAM" id="MobiDB-lite"/>
    </source>
</evidence>
<proteinExistence type="predicted"/>
<evidence type="ECO:0000256" key="3">
    <source>
        <dbReference type="ARBA" id="ARBA00023002"/>
    </source>
</evidence>
<feature type="region of interest" description="Disordered" evidence="4">
    <location>
        <begin position="196"/>
        <end position="219"/>
    </location>
</feature>
<evidence type="ECO:0000313" key="7">
    <source>
        <dbReference type="Proteomes" id="UP000199288"/>
    </source>
</evidence>
<dbReference type="OrthoDB" id="1643408at2"/>
<protein>
    <submittedName>
        <fullName evidence="6">FMN reductase</fullName>
    </submittedName>
</protein>
<dbReference type="AlphaFoldDB" id="A0A1H4CBP6"/>
<evidence type="ECO:0000256" key="1">
    <source>
        <dbReference type="ARBA" id="ARBA00022630"/>
    </source>
</evidence>
<dbReference type="Proteomes" id="UP000199288">
    <property type="component" value="Unassembled WGS sequence"/>
</dbReference>
<dbReference type="PANTHER" id="PTHR43408">
    <property type="entry name" value="FMN REDUCTASE (NADPH)"/>
    <property type="match status" value="1"/>
</dbReference>
<keyword evidence="3" id="KW-0560">Oxidoreductase</keyword>
<dbReference type="PANTHER" id="PTHR43408:SF2">
    <property type="entry name" value="FMN REDUCTASE (NADPH)"/>
    <property type="match status" value="1"/>
</dbReference>
<organism evidence="6 7">
    <name type="scientific">Bowdeniella nasicola</name>
    <dbReference type="NCBI Taxonomy" id="208480"/>
    <lineage>
        <taxon>Bacteria</taxon>
        <taxon>Bacillati</taxon>
        <taxon>Actinomycetota</taxon>
        <taxon>Actinomycetes</taxon>
        <taxon>Actinomycetales</taxon>
        <taxon>Actinomycetaceae</taxon>
        <taxon>Bowdeniella</taxon>
    </lineage>
</organism>
<reference evidence="7" key="1">
    <citation type="submission" date="2016-10" db="EMBL/GenBank/DDBJ databases">
        <authorList>
            <person name="Varghese N."/>
            <person name="Submissions S."/>
        </authorList>
    </citation>
    <scope>NUCLEOTIDE SEQUENCE [LARGE SCALE GENOMIC DNA]</scope>
    <source>
        <strain evidence="7">KPR-1</strain>
    </source>
</reference>
<sequence length="246" mass="25722">MIDTTTPTRPRIAVVSAGLSDSSSTRRLAERLARATTKELAHFDIEPDVDMIDLRPLAGAISSALVTFTFSDELQQAIDSVAGAHALIAVTPTFKASYSGLFKSFFDLLDDEDLIDTPVLLGATGGTARHSLVIDTAMRPLFAYAKAATIPTAVFAATDDWGSIAGEEADGTPALSTRISAAGRALARVLANKPLETKKSGSTAKPAAESDSGMGPAGYEGGDGLRGTLYDNELEVTDFATLLARI</sequence>
<dbReference type="EMBL" id="FNQV01000012">
    <property type="protein sequence ID" value="SEA57733.1"/>
    <property type="molecule type" value="Genomic_DNA"/>
</dbReference>
<dbReference type="RefSeq" id="WP_092565320.1">
    <property type="nucleotide sequence ID" value="NZ_FNQV01000012.1"/>
</dbReference>
<dbReference type="NCBIfam" id="TIGR04037">
    <property type="entry name" value="LLM_duo_CE1759"/>
    <property type="match status" value="1"/>
</dbReference>
<gene>
    <name evidence="6" type="ORF">SAMN02910418_01911</name>
</gene>
<evidence type="ECO:0000259" key="5">
    <source>
        <dbReference type="Pfam" id="PF03358"/>
    </source>
</evidence>
<dbReference type="InterPro" id="IPR023932">
    <property type="entry name" value="CE1759_FMN_reduct"/>
</dbReference>
<evidence type="ECO:0000313" key="6">
    <source>
        <dbReference type="EMBL" id="SEA57733.1"/>
    </source>
</evidence>
<dbReference type="Pfam" id="PF03358">
    <property type="entry name" value="FMN_red"/>
    <property type="match status" value="1"/>
</dbReference>
<name>A0A1H4CBP6_9ACTO</name>
<dbReference type="InterPro" id="IPR005025">
    <property type="entry name" value="FMN_Rdtase-like_dom"/>
</dbReference>
<accession>A0A1H4CBP6</accession>
<keyword evidence="1" id="KW-0285">Flavoprotein</keyword>
<dbReference type="InterPro" id="IPR051814">
    <property type="entry name" value="NAD(P)H-dep_FMN_reductase"/>
</dbReference>
<dbReference type="SUPFAM" id="SSF52218">
    <property type="entry name" value="Flavoproteins"/>
    <property type="match status" value="1"/>
</dbReference>
<dbReference type="Gene3D" id="3.40.50.360">
    <property type="match status" value="1"/>
</dbReference>
<evidence type="ECO:0000256" key="2">
    <source>
        <dbReference type="ARBA" id="ARBA00022643"/>
    </source>
</evidence>